<proteinExistence type="predicted"/>
<dbReference type="SUPFAM" id="SSF47954">
    <property type="entry name" value="Cyclin-like"/>
    <property type="match status" value="1"/>
</dbReference>
<dbReference type="InterPro" id="IPR036915">
    <property type="entry name" value="Cyclin-like_sf"/>
</dbReference>
<organism evidence="2 3">
    <name type="scientific">Stylonychia lemnae</name>
    <name type="common">Ciliate</name>
    <dbReference type="NCBI Taxonomy" id="5949"/>
    <lineage>
        <taxon>Eukaryota</taxon>
        <taxon>Sar</taxon>
        <taxon>Alveolata</taxon>
        <taxon>Ciliophora</taxon>
        <taxon>Intramacronucleata</taxon>
        <taxon>Spirotrichea</taxon>
        <taxon>Stichotrichia</taxon>
        <taxon>Sporadotrichida</taxon>
        <taxon>Oxytrichidae</taxon>
        <taxon>Stylonychinae</taxon>
        <taxon>Stylonychia</taxon>
    </lineage>
</organism>
<evidence type="ECO:0000313" key="2">
    <source>
        <dbReference type="EMBL" id="CDW89881.1"/>
    </source>
</evidence>
<accession>A0A078B6S1</accession>
<dbReference type="EMBL" id="CCKQ01017953">
    <property type="protein sequence ID" value="CDW89881.1"/>
    <property type="molecule type" value="Genomic_DNA"/>
</dbReference>
<evidence type="ECO:0000313" key="3">
    <source>
        <dbReference type="Proteomes" id="UP000039865"/>
    </source>
</evidence>
<dbReference type="Proteomes" id="UP000039865">
    <property type="component" value="Unassembled WGS sequence"/>
</dbReference>
<feature type="compositionally biased region" description="Polar residues" evidence="1">
    <location>
        <begin position="193"/>
        <end position="202"/>
    </location>
</feature>
<sequence length="417" mass="49515">MNRFRFDDLELKNCQQAKPEEIKKQFSKSYQTTEYCEYLNTEEINEDLSEDLQYFDQEYAFNARTKQSIIDKTNIDNQQQLTKKIQLSQNQISTVTFQQKESSNLRFNLIQDKNQVSEQGEQQKNQELKQCKYLYTSQNQELENKIKQMEQNMQIELDPMIQVQSIRRKQLKNNPIFNSCDSKSLNRDLKSGPKSNQKSEWSYQKQNDLKIENLKFPKNQCCIEDIVDQMVCLFGLFENIHFQTIMTALNLLKKFQATECFQQQLKQIPNLIEISGFACICISSKYWDVQQIQFQHFQYLQTNMVDIKKEDVVKVPLCITDKYLPLAIAQYSSQEYKQKLQQKIEYIMKKNLDKIAGVRDYLQQQFDKLQIITDLKQEFKLQSQTNFESIIQTHRYVNLIQSLFVAATTAVHQYDES</sequence>
<protein>
    <submittedName>
        <fullName evidence="2">Uncharacterized protein</fullName>
    </submittedName>
</protein>
<dbReference type="InParanoid" id="A0A078B6S1"/>
<dbReference type="AlphaFoldDB" id="A0A078B6S1"/>
<feature type="region of interest" description="Disordered" evidence="1">
    <location>
        <begin position="175"/>
        <end position="202"/>
    </location>
</feature>
<name>A0A078B6S1_STYLE</name>
<gene>
    <name evidence="2" type="primary">Contig2567.g99</name>
    <name evidence="2" type="ORF">STYLEM_19021</name>
</gene>
<evidence type="ECO:0000256" key="1">
    <source>
        <dbReference type="SAM" id="MobiDB-lite"/>
    </source>
</evidence>
<reference evidence="2 3" key="1">
    <citation type="submission" date="2014-06" db="EMBL/GenBank/DDBJ databases">
        <authorList>
            <person name="Swart Estienne"/>
        </authorList>
    </citation>
    <scope>NUCLEOTIDE SEQUENCE [LARGE SCALE GENOMIC DNA]</scope>
    <source>
        <strain evidence="2 3">130c</strain>
    </source>
</reference>
<keyword evidence="3" id="KW-1185">Reference proteome</keyword>